<feature type="region of interest" description="Disordered" evidence="1">
    <location>
        <begin position="46"/>
        <end position="81"/>
    </location>
</feature>
<accession>A0A8J3MPK5</accession>
<reference evidence="2" key="1">
    <citation type="submission" date="2020-10" db="EMBL/GenBank/DDBJ databases">
        <title>Taxonomic study of unclassified bacteria belonging to the class Ktedonobacteria.</title>
        <authorList>
            <person name="Yabe S."/>
            <person name="Wang C.M."/>
            <person name="Zheng Y."/>
            <person name="Sakai Y."/>
            <person name="Cavaletti L."/>
            <person name="Monciardini P."/>
            <person name="Donadio S."/>
        </authorList>
    </citation>
    <scope>NUCLEOTIDE SEQUENCE</scope>
    <source>
        <strain evidence="2">SOSP1-1</strain>
    </source>
</reference>
<dbReference type="Proteomes" id="UP000612362">
    <property type="component" value="Unassembled WGS sequence"/>
</dbReference>
<evidence type="ECO:0000256" key="1">
    <source>
        <dbReference type="SAM" id="MobiDB-lite"/>
    </source>
</evidence>
<sequence length="258" mass="28716">MHLTDFLHYIKETWGIGSREAMQYLNVRSLSTINRRAAVARLHELLDKEQRTGQEASQRSMPARSSERPHTAPSVDTQPPQIQNRVGMANVDAPMPTSAPSAQAIANQPIRLVPEGTNGHAPGAKIMEVMAPAERGRPVRTFDEEIEPEDLEGLADLEEIGPASAPSALMHLAYDKLHQLREIKGATVVREHRLKVLNNVVGDQISEAQLQKLIEGIWNVPTLKKLKLDQNEALITWAKEDDFVPEAEAVLQLLEEEQ</sequence>
<organism evidence="2 3">
    <name type="scientific">Ktedonospora formicarum</name>
    <dbReference type="NCBI Taxonomy" id="2778364"/>
    <lineage>
        <taxon>Bacteria</taxon>
        <taxon>Bacillati</taxon>
        <taxon>Chloroflexota</taxon>
        <taxon>Ktedonobacteria</taxon>
        <taxon>Ktedonobacterales</taxon>
        <taxon>Ktedonobacteraceae</taxon>
        <taxon>Ktedonospora</taxon>
    </lineage>
</organism>
<proteinExistence type="predicted"/>
<keyword evidence="3" id="KW-1185">Reference proteome</keyword>
<gene>
    <name evidence="2" type="ORF">KSX_20800</name>
</gene>
<protein>
    <submittedName>
        <fullName evidence="2">Uncharacterized protein</fullName>
    </submittedName>
</protein>
<name>A0A8J3MPK5_9CHLR</name>
<evidence type="ECO:0000313" key="2">
    <source>
        <dbReference type="EMBL" id="GHO43917.1"/>
    </source>
</evidence>
<comment type="caution">
    <text evidence="2">The sequence shown here is derived from an EMBL/GenBank/DDBJ whole genome shotgun (WGS) entry which is preliminary data.</text>
</comment>
<dbReference type="EMBL" id="BNJF01000001">
    <property type="protein sequence ID" value="GHO43917.1"/>
    <property type="molecule type" value="Genomic_DNA"/>
</dbReference>
<evidence type="ECO:0000313" key="3">
    <source>
        <dbReference type="Proteomes" id="UP000612362"/>
    </source>
</evidence>
<dbReference type="RefSeq" id="WP_220193361.1">
    <property type="nucleotide sequence ID" value="NZ_BNJF01000001.1"/>
</dbReference>
<dbReference type="AlphaFoldDB" id="A0A8J3MPK5"/>